<evidence type="ECO:0000256" key="4">
    <source>
        <dbReference type="ARBA" id="ARBA00022692"/>
    </source>
</evidence>
<protein>
    <submittedName>
        <fullName evidence="9">Zinc transporter ZupT</fullName>
    </submittedName>
</protein>
<feature type="transmembrane region" description="Helical" evidence="8">
    <location>
        <begin position="96"/>
        <end position="118"/>
    </location>
</feature>
<dbReference type="AlphaFoldDB" id="A0A385FVJ2"/>
<keyword evidence="6 8" id="KW-1133">Transmembrane helix</keyword>
<evidence type="ECO:0000256" key="2">
    <source>
        <dbReference type="ARBA" id="ARBA00006939"/>
    </source>
</evidence>
<accession>A0A385FVJ2</accession>
<dbReference type="InterPro" id="IPR003689">
    <property type="entry name" value="ZIP"/>
</dbReference>
<dbReference type="PANTHER" id="PTHR11040">
    <property type="entry name" value="ZINC/IRON TRANSPORTER"/>
    <property type="match status" value="1"/>
</dbReference>
<dbReference type="GO" id="GO:0005385">
    <property type="term" value="F:zinc ion transmembrane transporter activity"/>
    <property type="evidence" value="ECO:0007669"/>
    <property type="project" value="TreeGrafter"/>
</dbReference>
<keyword evidence="3" id="KW-1003">Cell membrane</keyword>
<dbReference type="GO" id="GO:0005886">
    <property type="term" value="C:plasma membrane"/>
    <property type="evidence" value="ECO:0007669"/>
    <property type="project" value="UniProtKB-SubCell"/>
</dbReference>
<feature type="transmembrane region" description="Helical" evidence="8">
    <location>
        <begin position="158"/>
        <end position="176"/>
    </location>
</feature>
<evidence type="ECO:0000256" key="3">
    <source>
        <dbReference type="ARBA" id="ARBA00022475"/>
    </source>
</evidence>
<evidence type="ECO:0000256" key="1">
    <source>
        <dbReference type="ARBA" id="ARBA00004651"/>
    </source>
</evidence>
<sequence length="177" mass="18033">MTLGVLLMLGLDQFTPHEHDKTGPCGPGHESCSRVWLFVFAIALHNLPEGMAIGVSFSQGDMAVGLPLTTAIALQDIPEGLAVALAMSAAGFRPSVAVLVAIGSGLLEPLGALLGVGLASGMAIAYPIGLGLAAGAMLFVVSHEVIPETHRNGHQTHATLGLMAGFALMMTLDTALG</sequence>
<proteinExistence type="inferred from homology"/>
<evidence type="ECO:0000256" key="6">
    <source>
        <dbReference type="ARBA" id="ARBA00022989"/>
    </source>
</evidence>
<dbReference type="EMBL" id="MH687384">
    <property type="protein sequence ID" value="AXV45523.1"/>
    <property type="molecule type" value="Genomic_DNA"/>
</dbReference>
<dbReference type="Pfam" id="PF02535">
    <property type="entry name" value="Zip"/>
    <property type="match status" value="1"/>
</dbReference>
<keyword evidence="5" id="KW-0862">Zinc</keyword>
<name>A0A385FVJ2_9ZZZZ</name>
<evidence type="ECO:0000313" key="9">
    <source>
        <dbReference type="EMBL" id="AXV45523.1"/>
    </source>
</evidence>
<evidence type="ECO:0000256" key="5">
    <source>
        <dbReference type="ARBA" id="ARBA00022833"/>
    </source>
</evidence>
<comment type="similarity">
    <text evidence="2">Belongs to the ZIP transporter (TC 2.A.5) family.</text>
</comment>
<feature type="transmembrane region" description="Helical" evidence="8">
    <location>
        <begin position="124"/>
        <end position="146"/>
    </location>
</feature>
<evidence type="ECO:0000256" key="8">
    <source>
        <dbReference type="SAM" id="Phobius"/>
    </source>
</evidence>
<keyword evidence="7 8" id="KW-0472">Membrane</keyword>
<evidence type="ECO:0000256" key="7">
    <source>
        <dbReference type="ARBA" id="ARBA00023136"/>
    </source>
</evidence>
<reference evidence="9" key="1">
    <citation type="submission" date="2018-07" db="EMBL/GenBank/DDBJ databases">
        <title>Functional screening for triclosan resistance in a wastewater metagenome and isolates of Escherichia coli and Enterococcus spp. from a large Canadian healthcare region.</title>
        <authorList>
            <person name="Cameron A."/>
            <person name="Barbieri R."/>
            <person name="Read R.R."/>
            <person name="Church D.L."/>
            <person name="Adator E.H."/>
            <person name="McAllister T.A."/>
        </authorList>
    </citation>
    <scope>NUCLEOTIDE SEQUENCE</scope>
</reference>
<organism evidence="9">
    <name type="scientific">uncultured organism</name>
    <dbReference type="NCBI Taxonomy" id="155900"/>
    <lineage>
        <taxon>unclassified sequences</taxon>
        <taxon>environmental samples</taxon>
    </lineage>
</organism>
<keyword evidence="4 8" id="KW-0812">Transmembrane</keyword>
<gene>
    <name evidence="9" type="primary">zupT</name>
    <name evidence="9" type="ORF">TRI15_00026</name>
</gene>
<comment type="subcellular location">
    <subcellularLocation>
        <location evidence="1">Cell membrane</location>
        <topology evidence="1">Multi-pass membrane protein</topology>
    </subcellularLocation>
</comment>
<dbReference type="PANTHER" id="PTHR11040:SF211">
    <property type="entry name" value="ZINC TRANSPORTER ZIP11"/>
    <property type="match status" value="1"/>
</dbReference>